<accession>A0A6A7AN90</accession>
<dbReference type="Pfam" id="PF07890">
    <property type="entry name" value="Rrp15p"/>
    <property type="match status" value="1"/>
</dbReference>
<feature type="compositionally biased region" description="Acidic residues" evidence="2">
    <location>
        <begin position="146"/>
        <end position="170"/>
    </location>
</feature>
<dbReference type="EMBL" id="MU006366">
    <property type="protein sequence ID" value="KAF2844710.1"/>
    <property type="molecule type" value="Genomic_DNA"/>
</dbReference>
<dbReference type="GO" id="GO:0000460">
    <property type="term" value="P:maturation of 5.8S rRNA"/>
    <property type="evidence" value="ECO:0007669"/>
    <property type="project" value="TreeGrafter"/>
</dbReference>
<dbReference type="GO" id="GO:0030687">
    <property type="term" value="C:preribosome, large subunit precursor"/>
    <property type="evidence" value="ECO:0007669"/>
    <property type="project" value="TreeGrafter"/>
</dbReference>
<dbReference type="OrthoDB" id="20949at2759"/>
<feature type="compositionally biased region" description="Basic residues" evidence="2">
    <location>
        <begin position="18"/>
        <end position="32"/>
    </location>
</feature>
<protein>
    <submittedName>
        <fullName evidence="3">Rrp15p-domain-containing protein</fullName>
    </submittedName>
</protein>
<dbReference type="GO" id="GO:0000470">
    <property type="term" value="P:maturation of LSU-rRNA"/>
    <property type="evidence" value="ECO:0007669"/>
    <property type="project" value="TreeGrafter"/>
</dbReference>
<dbReference type="Proteomes" id="UP000799423">
    <property type="component" value="Unassembled WGS sequence"/>
</dbReference>
<name>A0A6A7AN90_9PLEO</name>
<feature type="compositionally biased region" description="Low complexity" evidence="2">
    <location>
        <begin position="171"/>
        <end position="183"/>
    </location>
</feature>
<dbReference type="PANTHER" id="PTHR13245:SF14">
    <property type="entry name" value="RRP15-LIKE PROTEIN"/>
    <property type="match status" value="1"/>
</dbReference>
<dbReference type="PANTHER" id="PTHR13245">
    <property type="entry name" value="RRP15-LIKE PROTEIN"/>
    <property type="match status" value="1"/>
</dbReference>
<proteinExistence type="inferred from homology"/>
<evidence type="ECO:0000313" key="3">
    <source>
        <dbReference type="EMBL" id="KAF2844710.1"/>
    </source>
</evidence>
<reference evidence="3" key="1">
    <citation type="submission" date="2020-01" db="EMBL/GenBank/DDBJ databases">
        <authorList>
            <consortium name="DOE Joint Genome Institute"/>
            <person name="Haridas S."/>
            <person name="Albert R."/>
            <person name="Binder M."/>
            <person name="Bloem J."/>
            <person name="Labutti K."/>
            <person name="Salamov A."/>
            <person name="Andreopoulos B."/>
            <person name="Baker S.E."/>
            <person name="Barry K."/>
            <person name="Bills G."/>
            <person name="Bluhm B.H."/>
            <person name="Cannon C."/>
            <person name="Castanera R."/>
            <person name="Culley D.E."/>
            <person name="Daum C."/>
            <person name="Ezra D."/>
            <person name="Gonzalez J.B."/>
            <person name="Henrissat B."/>
            <person name="Kuo A."/>
            <person name="Liang C."/>
            <person name="Lipzen A."/>
            <person name="Lutzoni F."/>
            <person name="Magnuson J."/>
            <person name="Mondo S."/>
            <person name="Nolan M."/>
            <person name="Ohm R."/>
            <person name="Pangilinan J."/>
            <person name="Park H.-J."/>
            <person name="Ramirez L."/>
            <person name="Alfaro M."/>
            <person name="Sun H."/>
            <person name="Tritt A."/>
            <person name="Yoshinaga Y."/>
            <person name="Zwiers L.-H."/>
            <person name="Turgeon B.G."/>
            <person name="Goodwin S.B."/>
            <person name="Spatafora J.W."/>
            <person name="Crous P.W."/>
            <person name="Grigoriev I.V."/>
        </authorList>
    </citation>
    <scope>NUCLEOTIDE SEQUENCE</scope>
    <source>
        <strain evidence="3">IPT5</strain>
    </source>
</reference>
<dbReference type="AlphaFoldDB" id="A0A6A7AN90"/>
<comment type="similarity">
    <text evidence="1">Belongs to the RRP15 family.</text>
</comment>
<evidence type="ECO:0000256" key="2">
    <source>
        <dbReference type="SAM" id="MobiDB-lite"/>
    </source>
</evidence>
<keyword evidence="4" id="KW-1185">Reference proteome</keyword>
<evidence type="ECO:0000313" key="4">
    <source>
        <dbReference type="Proteomes" id="UP000799423"/>
    </source>
</evidence>
<sequence length="348" mass="37916">MVNTSLKRRRTEDQLRGKVPKKEKKKVKKQKFYHSSSEDEGGARDAPARGSSEEPEEEFQPTGVNATLPGKPELSKQQLRKQAKIEQQRAAATAPVDDAEASSDDEPVVTAVEPAKKPEPKFKAQIPTKSVLKKTAPVDHEAPLPSDEDDADTEDSEPEGDEFDINDSDSDASSVSETSTAAARKVKKRNDPEAFATSISRILNTKLTTTKRSEPILARSKDAATANRELADSKLTEKARRQVVAERKAAQDKGRVKDVLGLNDPNISTATTSAKEKDLRRTAQKGVIKLFNAVRAAQVKGEQAEREAKEGGHVGMGTREEMVKEMSKQGFLDMITGGKAQKEGSVEA</sequence>
<evidence type="ECO:0000256" key="1">
    <source>
        <dbReference type="ARBA" id="ARBA00007462"/>
    </source>
</evidence>
<organism evidence="3 4">
    <name type="scientific">Plenodomus tracheiphilus IPT5</name>
    <dbReference type="NCBI Taxonomy" id="1408161"/>
    <lineage>
        <taxon>Eukaryota</taxon>
        <taxon>Fungi</taxon>
        <taxon>Dikarya</taxon>
        <taxon>Ascomycota</taxon>
        <taxon>Pezizomycotina</taxon>
        <taxon>Dothideomycetes</taxon>
        <taxon>Pleosporomycetidae</taxon>
        <taxon>Pleosporales</taxon>
        <taxon>Pleosporineae</taxon>
        <taxon>Leptosphaeriaceae</taxon>
        <taxon>Plenodomus</taxon>
    </lineage>
</organism>
<gene>
    <name evidence="3" type="ORF">T440DRAFT_473178</name>
</gene>
<dbReference type="InterPro" id="IPR012459">
    <property type="entry name" value="Rrp15"/>
</dbReference>
<feature type="compositionally biased region" description="Acidic residues" evidence="2">
    <location>
        <begin position="97"/>
        <end position="107"/>
    </location>
</feature>
<feature type="region of interest" description="Disordered" evidence="2">
    <location>
        <begin position="1"/>
        <end position="193"/>
    </location>
</feature>